<comment type="pathway">
    <text evidence="2">Protein modification; protein glycosylation.</text>
</comment>
<comment type="similarity">
    <text evidence="3 14">Belongs to the glycosyltransferase 22 family.</text>
</comment>
<keyword evidence="8 14" id="KW-1133">Transmembrane helix</keyword>
<comment type="subcellular location">
    <subcellularLocation>
        <location evidence="1 14">Endoplasmic reticulum membrane</location>
        <topology evidence="1 14">Multi-pass membrane protein</topology>
    </subcellularLocation>
</comment>
<dbReference type="OrthoDB" id="19039at2759"/>
<dbReference type="PROSITE" id="PS51354">
    <property type="entry name" value="GLUTAREDOXIN_2"/>
    <property type="match status" value="1"/>
</dbReference>
<dbReference type="InterPro" id="IPR002109">
    <property type="entry name" value="Glutaredoxin"/>
</dbReference>
<evidence type="ECO:0000256" key="7">
    <source>
        <dbReference type="ARBA" id="ARBA00022824"/>
    </source>
</evidence>
<comment type="caution">
    <text evidence="17">The sequence shown here is derived from an EMBL/GenBank/DDBJ whole genome shotgun (WGS) entry which is preliminary data.</text>
</comment>
<keyword evidence="9 14" id="KW-0472">Membrane</keyword>
<feature type="transmembrane region" description="Helical" evidence="14">
    <location>
        <begin position="203"/>
        <end position="226"/>
    </location>
</feature>
<dbReference type="SUPFAM" id="SSF52833">
    <property type="entry name" value="Thioredoxin-like"/>
    <property type="match status" value="1"/>
</dbReference>
<feature type="transmembrane region" description="Helical" evidence="14">
    <location>
        <begin position="287"/>
        <end position="302"/>
    </location>
</feature>
<feature type="transmembrane region" description="Helical" evidence="14">
    <location>
        <begin position="308"/>
        <end position="328"/>
    </location>
</feature>
<dbReference type="InterPro" id="IPR014025">
    <property type="entry name" value="Glutaredoxin_subgr"/>
</dbReference>
<keyword evidence="6 14" id="KW-0812">Transmembrane</keyword>
<dbReference type="Proteomes" id="UP000612746">
    <property type="component" value="Unassembled WGS sequence"/>
</dbReference>
<keyword evidence="15" id="KW-0732">Signal</keyword>
<keyword evidence="4 14" id="KW-0328">Glycosyltransferase</keyword>
<evidence type="ECO:0000256" key="5">
    <source>
        <dbReference type="ARBA" id="ARBA00022679"/>
    </source>
</evidence>
<dbReference type="Pfam" id="PF03901">
    <property type="entry name" value="Glyco_transf_22"/>
    <property type="match status" value="1"/>
</dbReference>
<evidence type="ECO:0000256" key="1">
    <source>
        <dbReference type="ARBA" id="ARBA00004477"/>
    </source>
</evidence>
<protein>
    <recommendedName>
        <fullName evidence="14">Mannosyltransferase</fullName>
        <ecNumber evidence="14">2.4.1.-</ecNumber>
    </recommendedName>
</protein>
<dbReference type="GO" id="GO:0006487">
    <property type="term" value="P:protein N-linked glycosylation"/>
    <property type="evidence" value="ECO:0007669"/>
    <property type="project" value="TreeGrafter"/>
</dbReference>
<evidence type="ECO:0000256" key="13">
    <source>
        <dbReference type="ARBA" id="ARBA00048899"/>
    </source>
</evidence>
<comment type="catalytic activity">
    <reaction evidence="13">
        <text>an alpha-D-Man-(1-&gt;2)-alpha-D-Man-(1-&gt;2)-alpha-D-Man-(1-&gt;3)-[alpha-D-Man-(1-&gt;2)-alpha-D-Man-(1-&gt;3)-alpha-D-Man-(1-&gt;6)]-beta-D-Man-(1-&gt;4)-beta-D-GlcNAc-(1-&gt;4)-alpha-D-GlcNAc-diphospho-di-trans,poly-cis-dolichol + a di-trans,poly-cis-dolichyl beta-D-mannosyl phosphate = an alpha-D-Man-(1-&gt;2)-alpha-D-Man-(1-&gt;2)-alpha-D-Man-(1-&gt;3)-[alpha-D-Man-(1-&gt;2)-alpha-D-Man-(1-&gt;3)-[alpha-D-Man-(1-&gt;6)]-alpha-D-Man-(1-&gt;6)]-beta-D-Man-(1-&gt;4)-beta-D-GlcNAc-(1-&gt;4)-alpha-D-GlcNAc-diphospho-di-trans,poly-cis-dolichol + a di-trans,poly-cis-dolichyl phosphate + H(+)</text>
        <dbReference type="Rhea" id="RHEA:29535"/>
        <dbReference type="Rhea" id="RHEA-COMP:19498"/>
        <dbReference type="Rhea" id="RHEA-COMP:19501"/>
        <dbReference type="Rhea" id="RHEA-COMP:19518"/>
        <dbReference type="Rhea" id="RHEA-COMP:19519"/>
        <dbReference type="ChEBI" id="CHEBI:15378"/>
        <dbReference type="ChEBI" id="CHEBI:57683"/>
        <dbReference type="ChEBI" id="CHEBI:58211"/>
        <dbReference type="ChEBI" id="CHEBI:132517"/>
        <dbReference type="ChEBI" id="CHEBI:132519"/>
        <dbReference type="EC" id="2.4.1.260"/>
    </reaction>
    <physiologicalReaction direction="left-to-right" evidence="13">
        <dbReference type="Rhea" id="RHEA:29536"/>
    </physiologicalReaction>
</comment>
<dbReference type="InterPro" id="IPR011767">
    <property type="entry name" value="GLR_AS"/>
</dbReference>
<keyword evidence="5" id="KW-0808">Transferase</keyword>
<feature type="chain" id="PRO_5034921798" description="Mannosyltransferase" evidence="15">
    <location>
        <begin position="17"/>
        <end position="602"/>
    </location>
</feature>
<dbReference type="GO" id="GO:0052917">
    <property type="term" value="F:dol-P-Man:Man(7)GlcNAc(2)-PP-Dol alpha-1,6-mannosyltransferase activity"/>
    <property type="evidence" value="ECO:0007669"/>
    <property type="project" value="UniProtKB-EC"/>
</dbReference>
<evidence type="ECO:0000256" key="3">
    <source>
        <dbReference type="ARBA" id="ARBA00007063"/>
    </source>
</evidence>
<feature type="transmembrane region" description="Helical" evidence="14">
    <location>
        <begin position="340"/>
        <end position="361"/>
    </location>
</feature>
<dbReference type="InterPro" id="IPR005599">
    <property type="entry name" value="GPI_mannosylTrfase"/>
</dbReference>
<name>A0A8H7Q6R8_9FUNG</name>
<evidence type="ECO:0000256" key="14">
    <source>
        <dbReference type="RuleBase" id="RU363075"/>
    </source>
</evidence>
<dbReference type="GO" id="GO:0005789">
    <property type="term" value="C:endoplasmic reticulum membrane"/>
    <property type="evidence" value="ECO:0007669"/>
    <property type="project" value="UniProtKB-SubCell"/>
</dbReference>
<feature type="transmembrane region" description="Helical" evidence="14">
    <location>
        <begin position="257"/>
        <end position="280"/>
    </location>
</feature>
<feature type="signal peptide" evidence="15">
    <location>
        <begin position="1"/>
        <end position="16"/>
    </location>
</feature>
<dbReference type="AlphaFoldDB" id="A0A8H7Q6R8"/>
<keyword evidence="7 14" id="KW-0256">Endoplasmic reticulum</keyword>
<evidence type="ECO:0000256" key="10">
    <source>
        <dbReference type="ARBA" id="ARBA00023157"/>
    </source>
</evidence>
<feature type="domain" description="Glutaredoxin" evidence="16">
    <location>
        <begin position="519"/>
        <end position="580"/>
    </location>
</feature>
<evidence type="ECO:0000256" key="4">
    <source>
        <dbReference type="ARBA" id="ARBA00022676"/>
    </source>
</evidence>
<evidence type="ECO:0000256" key="2">
    <source>
        <dbReference type="ARBA" id="ARBA00004922"/>
    </source>
</evidence>
<evidence type="ECO:0000313" key="17">
    <source>
        <dbReference type="EMBL" id="KAG2186992.1"/>
    </source>
</evidence>
<accession>A0A8H7Q6R8</accession>
<evidence type="ECO:0000256" key="9">
    <source>
        <dbReference type="ARBA" id="ARBA00023136"/>
    </source>
</evidence>
<evidence type="ECO:0000256" key="12">
    <source>
        <dbReference type="ARBA" id="ARBA00044721"/>
    </source>
</evidence>
<dbReference type="PROSITE" id="PS00195">
    <property type="entry name" value="GLUTAREDOXIN_1"/>
    <property type="match status" value="1"/>
</dbReference>
<proteinExistence type="inferred from homology"/>
<sequence length="602" mass="67865">MSKFIAVVVAGMAAHAILCPFTKVEESFNLQAIHDIVHHQTDISKYDHLEFPGVVPRTFIGPLFVAMFTWPATVLNSRFLEQYAARIVIASMVCLGLYRLLLSTRKLFGPVTANVTALLLATQFHFLFWSSRPLPNILALPLVLEGFSHWLQAQATNDRKQLNLSIRWLTFTAVVFRFEVGILLAFILLSELVIHRSTSVRDILLNGVVAAVISLLVTVPIDSYFWQTYPLWPEGAVFYFNGVLNKSSEWGTLPMTAYFLSFLPRLLLVSYPLAGIAYLADRRARRLLTPCILFVLAFSFLPHKEWRFIVYTIPIFTIAAATTVNSVYVKSRKQSAANKALLAFIAGSMLLSTLASSFMLYTSMYNYPGGQALEALHHLESPEANVYVHMDVTTAMTGASRFGERYPSWRYSKKEDHENTDHYILAGYTHLITSEPEKYDSEMYEVIYTANGLKSVSIKPFRPYFQSLVKNPQQLLNCAEWQNNLPAKVNVGPVVHILKLKEPTQAFIQVLIKSNPRLMFSKTYCPYCMRAKMLLNQHCPGQYTVLEVDLQSNQLGIKQALYNLSRRTTFPNIFVNGVSIGGSDDISMLANEGKLAEVMGCT</sequence>
<evidence type="ECO:0000256" key="6">
    <source>
        <dbReference type="ARBA" id="ARBA00022692"/>
    </source>
</evidence>
<evidence type="ECO:0000256" key="8">
    <source>
        <dbReference type="ARBA" id="ARBA00022989"/>
    </source>
</evidence>
<feature type="transmembrane region" description="Helical" evidence="14">
    <location>
        <begin position="171"/>
        <end position="194"/>
    </location>
</feature>
<dbReference type="PANTHER" id="PTHR22760:SF1">
    <property type="entry name" value="DOL-P-MAN:MAN(7)GLCNAC(2)-PP-DOL ALPHA-1,6-MANNOSYLTRANSFERASE"/>
    <property type="match status" value="1"/>
</dbReference>
<dbReference type="EMBL" id="JAEPRA010000004">
    <property type="protein sequence ID" value="KAG2186992.1"/>
    <property type="molecule type" value="Genomic_DNA"/>
</dbReference>
<dbReference type="EC" id="2.4.1.-" evidence="14"/>
<dbReference type="UniPathway" id="UPA00378"/>
<evidence type="ECO:0000313" key="18">
    <source>
        <dbReference type="Proteomes" id="UP000612746"/>
    </source>
</evidence>
<keyword evidence="11" id="KW-0676">Redox-active center</keyword>
<evidence type="ECO:0000256" key="11">
    <source>
        <dbReference type="ARBA" id="ARBA00023284"/>
    </source>
</evidence>
<dbReference type="PRINTS" id="PR00160">
    <property type="entry name" value="GLUTAREDOXIN"/>
</dbReference>
<dbReference type="GO" id="GO:0016491">
    <property type="term" value="F:oxidoreductase activity"/>
    <property type="evidence" value="ECO:0007669"/>
    <property type="project" value="UniProtKB-ARBA"/>
</dbReference>
<dbReference type="CDD" id="cd03419">
    <property type="entry name" value="GRX_GRXh_1_2_like"/>
    <property type="match status" value="1"/>
</dbReference>
<gene>
    <name evidence="17" type="ORF">INT44_003220</name>
</gene>
<feature type="transmembrane region" description="Helical" evidence="14">
    <location>
        <begin position="83"/>
        <end position="101"/>
    </location>
</feature>
<comment type="function">
    <text evidence="12">Mannosyltransferase that operates in the biosynthetic pathway of dolichol-linked oligosaccharides, the glycan precursors employed in protein asparagine (N)-glycosylation. The assembly of dolichol-linked oligosaccharides begins on the cytosolic side of the endoplasmic reticulum membrane and finishes in its lumen. The sequential addition of sugars to dolichol pyrophosphate produces dolichol-linked oligosaccharides containing fourteen sugars, including two GlcNAcs, nine mannoses and three glucoses. Once assembled, the oligosaccharide is transferred from the lipid to nascent proteins by oligosaccharyltransferases. In the lumen of the endoplasmic reticulum, adds the eighth mannose residue in an alpha-1,6 linkage onto Man(7)GlcNAc(2)-PP-dolichol to produce Man(8)GlcNAc(2)-PP-dolichol.</text>
</comment>
<evidence type="ECO:0000259" key="16">
    <source>
        <dbReference type="Pfam" id="PF00462"/>
    </source>
</evidence>
<dbReference type="PANTHER" id="PTHR22760">
    <property type="entry name" value="GLYCOSYLTRANSFERASE"/>
    <property type="match status" value="1"/>
</dbReference>
<organism evidence="17 18">
    <name type="scientific">Umbelopsis vinacea</name>
    <dbReference type="NCBI Taxonomy" id="44442"/>
    <lineage>
        <taxon>Eukaryota</taxon>
        <taxon>Fungi</taxon>
        <taxon>Fungi incertae sedis</taxon>
        <taxon>Mucoromycota</taxon>
        <taxon>Mucoromycotina</taxon>
        <taxon>Umbelopsidomycetes</taxon>
        <taxon>Umbelopsidales</taxon>
        <taxon>Umbelopsidaceae</taxon>
        <taxon>Umbelopsis</taxon>
    </lineage>
</organism>
<feature type="transmembrane region" description="Helical" evidence="14">
    <location>
        <begin position="59"/>
        <end position="76"/>
    </location>
</feature>
<evidence type="ECO:0000256" key="15">
    <source>
        <dbReference type="SAM" id="SignalP"/>
    </source>
</evidence>
<dbReference type="InterPro" id="IPR036249">
    <property type="entry name" value="Thioredoxin-like_sf"/>
</dbReference>
<reference evidence="17" key="1">
    <citation type="submission" date="2020-12" db="EMBL/GenBank/DDBJ databases">
        <title>Metabolic potential, ecology and presence of endohyphal bacteria is reflected in genomic diversity of Mucoromycotina.</title>
        <authorList>
            <person name="Muszewska A."/>
            <person name="Okrasinska A."/>
            <person name="Steczkiewicz K."/>
            <person name="Drgas O."/>
            <person name="Orlowska M."/>
            <person name="Perlinska-Lenart U."/>
            <person name="Aleksandrzak-Piekarczyk T."/>
            <person name="Szatraj K."/>
            <person name="Zielenkiewicz U."/>
            <person name="Pilsyk S."/>
            <person name="Malc E."/>
            <person name="Mieczkowski P."/>
            <person name="Kruszewska J.S."/>
            <person name="Biernat P."/>
            <person name="Pawlowska J."/>
        </authorList>
    </citation>
    <scope>NUCLEOTIDE SEQUENCE</scope>
    <source>
        <strain evidence="17">WA0000051536</strain>
    </source>
</reference>
<dbReference type="Gene3D" id="3.40.30.10">
    <property type="entry name" value="Glutaredoxin"/>
    <property type="match status" value="1"/>
</dbReference>
<dbReference type="Pfam" id="PF00462">
    <property type="entry name" value="Glutaredoxin"/>
    <property type="match status" value="1"/>
</dbReference>
<keyword evidence="10" id="KW-1015">Disulfide bond</keyword>
<feature type="transmembrane region" description="Helical" evidence="14">
    <location>
        <begin position="107"/>
        <end position="127"/>
    </location>
</feature>
<keyword evidence="18" id="KW-1185">Reference proteome</keyword>